<evidence type="ECO:0000313" key="1">
    <source>
        <dbReference type="EMBL" id="SFV00787.1"/>
    </source>
</evidence>
<gene>
    <name evidence="1" type="ORF">SAMN04489707_107117</name>
</gene>
<protein>
    <submittedName>
        <fullName evidence="1">Uncharacterized protein</fullName>
    </submittedName>
</protein>
<organism evidence="1 2">
    <name type="scientific">Paenacidovorax caeni</name>
    <dbReference type="NCBI Taxonomy" id="343013"/>
    <lineage>
        <taxon>Bacteria</taxon>
        <taxon>Pseudomonadati</taxon>
        <taxon>Pseudomonadota</taxon>
        <taxon>Betaproteobacteria</taxon>
        <taxon>Burkholderiales</taxon>
        <taxon>Comamonadaceae</taxon>
        <taxon>Paenacidovorax</taxon>
    </lineage>
</organism>
<evidence type="ECO:0000313" key="2">
    <source>
        <dbReference type="Proteomes" id="UP000183656"/>
    </source>
</evidence>
<keyword evidence="2" id="KW-1185">Reference proteome</keyword>
<reference evidence="1 2" key="1">
    <citation type="submission" date="2016-10" db="EMBL/GenBank/DDBJ databases">
        <authorList>
            <person name="de Groot N.N."/>
        </authorList>
    </citation>
    <scope>NUCLEOTIDE SEQUENCE [LARGE SCALE GENOMIC DNA]</scope>
    <source>
        <strain evidence="1 2">R-24608</strain>
    </source>
</reference>
<dbReference type="AlphaFoldDB" id="A0A1I7KTQ4"/>
<name>A0A1I7KTQ4_9BURK</name>
<sequence length="40" mass="4647">MVIDAPYPINFQCSDVNFMFNVSMIKQMRKCSSSSVTLKW</sequence>
<dbReference type="EMBL" id="FPBX01000071">
    <property type="protein sequence ID" value="SFV00787.1"/>
    <property type="molecule type" value="Genomic_DNA"/>
</dbReference>
<accession>A0A1I7KTQ4</accession>
<proteinExistence type="predicted"/>
<dbReference type="Proteomes" id="UP000183656">
    <property type="component" value="Unassembled WGS sequence"/>
</dbReference>